<feature type="coiled-coil region" evidence="1">
    <location>
        <begin position="222"/>
        <end position="249"/>
    </location>
</feature>
<evidence type="ECO:0000313" key="2">
    <source>
        <dbReference type="EMBL" id="UPW41576.1"/>
    </source>
</evidence>
<keyword evidence="1" id="KW-0175">Coiled coil</keyword>
<sequence>MGFFSSVWKAVKAPSAALISGIGQVAGGIINSVTNAKAQEKANQANMELAKYQNDRNMELWNMQNAYNTPQAQMQRYEQAGLNPNLIYGQGSSGNAAAPEQTQVPSIQPYTGFNAGIGDAVTTALHAQAQQSAIELQQTQADANRLGMISETLRQANQVTKNAQDQFSYDMAVSLQQNTLDVAAQNLANLRAQEQAQISTSNLNAARAVLTEHQAALSTVQMRQALKAIDKLEQDMRIAESRLSLDQQAVYQRMAIERFKHDMNRLGIDSPGWSRASNEILEIVKGIVGVAARGAFR</sequence>
<reference evidence="2" key="1">
    <citation type="submission" date="2022-02" db="EMBL/GenBank/DDBJ databases">
        <title>Towards deciphering the DNA virus diversity associated with rodent species in the families Cricetidae and Heteromyidae.</title>
        <authorList>
            <person name="Lund M."/>
            <person name="Larsen B.B."/>
            <person name="Gryseels S."/>
            <person name="Kraberger S."/>
            <person name="Rowsey D.M."/>
            <person name="Steger L."/>
            <person name="Yule K.M."/>
            <person name="Upham N.S."/>
            <person name="Worobey M."/>
            <person name="Van Doorslaer K."/>
            <person name="Varsani A."/>
        </authorList>
    </citation>
    <scope>NUCLEOTIDE SEQUENCE</scope>
    <source>
        <strain evidence="2">NeonRodF8_52</strain>
    </source>
</reference>
<name>A0A976R5H1_9VIRU</name>
<dbReference type="EMBL" id="OM869630">
    <property type="protein sequence ID" value="UPW41576.1"/>
    <property type="molecule type" value="Genomic_DNA"/>
</dbReference>
<accession>A0A976R5H1</accession>
<evidence type="ECO:0000256" key="1">
    <source>
        <dbReference type="SAM" id="Coils"/>
    </source>
</evidence>
<proteinExistence type="predicted"/>
<protein>
    <submittedName>
        <fullName evidence="2">DNA pilot protein</fullName>
    </submittedName>
</protein>
<organism evidence="2">
    <name type="scientific">Peromfec virus RodF8_52</name>
    <dbReference type="NCBI Taxonomy" id="2929381"/>
    <lineage>
        <taxon>Viruses</taxon>
        <taxon>Monodnaviria</taxon>
        <taxon>Sangervirae</taxon>
        <taxon>Phixviricota</taxon>
        <taxon>Malgrandaviricetes</taxon>
        <taxon>Petitvirales</taxon>
        <taxon>Microviridae</taxon>
    </lineage>
</organism>